<sequence length="103" mass="11235">MPTLIDVISHLDDIPAGDGYSPGPTIYARRPWTLASDALVLTGDDVPDGVTTKSGHDYLLEVHLALEAVEVWSDWRDGATPTPEEATIAVIYYGEHDAYQIPE</sequence>
<dbReference type="Proteomes" id="UP000199632">
    <property type="component" value="Unassembled WGS sequence"/>
</dbReference>
<organism evidence="1 2">
    <name type="scientific">Asanoa ishikariensis</name>
    <dbReference type="NCBI Taxonomy" id="137265"/>
    <lineage>
        <taxon>Bacteria</taxon>
        <taxon>Bacillati</taxon>
        <taxon>Actinomycetota</taxon>
        <taxon>Actinomycetes</taxon>
        <taxon>Micromonosporales</taxon>
        <taxon>Micromonosporaceae</taxon>
        <taxon>Asanoa</taxon>
    </lineage>
</organism>
<accession>A0A1H3UKA2</accession>
<protein>
    <submittedName>
        <fullName evidence="1">Uncharacterized protein</fullName>
    </submittedName>
</protein>
<evidence type="ECO:0000313" key="2">
    <source>
        <dbReference type="Proteomes" id="UP000199632"/>
    </source>
</evidence>
<dbReference type="RefSeq" id="WP_176985255.1">
    <property type="nucleotide sequence ID" value="NZ_BOND01000005.1"/>
</dbReference>
<keyword evidence="2" id="KW-1185">Reference proteome</keyword>
<dbReference type="STRING" id="137265.SAMN05421684_7468"/>
<dbReference type="EMBL" id="FNQB01000004">
    <property type="protein sequence ID" value="SDZ62461.1"/>
    <property type="molecule type" value="Genomic_DNA"/>
</dbReference>
<name>A0A1H3UKA2_9ACTN</name>
<dbReference type="AlphaFoldDB" id="A0A1H3UKA2"/>
<evidence type="ECO:0000313" key="1">
    <source>
        <dbReference type="EMBL" id="SDZ62461.1"/>
    </source>
</evidence>
<reference evidence="2" key="1">
    <citation type="submission" date="2016-10" db="EMBL/GenBank/DDBJ databases">
        <authorList>
            <person name="Varghese N."/>
            <person name="Submissions S."/>
        </authorList>
    </citation>
    <scope>NUCLEOTIDE SEQUENCE [LARGE SCALE GENOMIC DNA]</scope>
    <source>
        <strain evidence="2">DSM 44718</strain>
    </source>
</reference>
<proteinExistence type="predicted"/>
<gene>
    <name evidence="1" type="ORF">SAMN05421684_7468</name>
</gene>